<organism evidence="7 8">
    <name type="scientific">Aliikangiella coralliicola</name>
    <dbReference type="NCBI Taxonomy" id="2592383"/>
    <lineage>
        <taxon>Bacteria</taxon>
        <taxon>Pseudomonadati</taxon>
        <taxon>Pseudomonadota</taxon>
        <taxon>Gammaproteobacteria</taxon>
        <taxon>Oceanospirillales</taxon>
        <taxon>Pleioneaceae</taxon>
        <taxon>Aliikangiella</taxon>
    </lineage>
</organism>
<dbReference type="GO" id="GO:0052621">
    <property type="term" value="F:diguanylate cyclase activity"/>
    <property type="evidence" value="ECO:0007669"/>
    <property type="project" value="UniProtKB-EC"/>
</dbReference>
<protein>
    <recommendedName>
        <fullName evidence="2">diguanylate cyclase</fullName>
        <ecNumber evidence="2">2.7.7.65</ecNumber>
    </recommendedName>
</protein>
<dbReference type="Gene3D" id="2.60.40.2380">
    <property type="match status" value="1"/>
</dbReference>
<feature type="transmembrane region" description="Helical" evidence="5">
    <location>
        <begin position="224"/>
        <end position="241"/>
    </location>
</feature>
<dbReference type="InterPro" id="IPR043128">
    <property type="entry name" value="Rev_trsase/Diguanyl_cyclase"/>
</dbReference>
<dbReference type="SUPFAM" id="SSF55073">
    <property type="entry name" value="Nucleotide cyclase"/>
    <property type="match status" value="1"/>
</dbReference>
<dbReference type="NCBIfam" id="TIGR00254">
    <property type="entry name" value="GGDEF"/>
    <property type="match status" value="1"/>
</dbReference>
<accession>A0A545UJE9</accession>
<feature type="transmembrane region" description="Helical" evidence="5">
    <location>
        <begin position="199"/>
        <end position="217"/>
    </location>
</feature>
<feature type="transmembrane region" description="Helical" evidence="5">
    <location>
        <begin position="261"/>
        <end position="280"/>
    </location>
</feature>
<evidence type="ECO:0000313" key="8">
    <source>
        <dbReference type="Proteomes" id="UP000315439"/>
    </source>
</evidence>
<keyword evidence="8" id="KW-1185">Reference proteome</keyword>
<feature type="coiled-coil region" evidence="4">
    <location>
        <begin position="435"/>
        <end position="469"/>
    </location>
</feature>
<dbReference type="PANTHER" id="PTHR45138">
    <property type="entry name" value="REGULATORY COMPONENTS OF SENSORY TRANSDUCTION SYSTEM"/>
    <property type="match status" value="1"/>
</dbReference>
<comment type="cofactor">
    <cofactor evidence="1">
        <name>Mg(2+)</name>
        <dbReference type="ChEBI" id="CHEBI:18420"/>
    </cofactor>
</comment>
<proteinExistence type="predicted"/>
<dbReference type="GO" id="GO:1902201">
    <property type="term" value="P:negative regulation of bacterial-type flagellum-dependent cell motility"/>
    <property type="evidence" value="ECO:0007669"/>
    <property type="project" value="TreeGrafter"/>
</dbReference>
<evidence type="ECO:0000259" key="6">
    <source>
        <dbReference type="PROSITE" id="PS50887"/>
    </source>
</evidence>
<keyword evidence="5" id="KW-0812">Transmembrane</keyword>
<dbReference type="EMBL" id="VIKS01000001">
    <property type="protein sequence ID" value="TQV89590.1"/>
    <property type="molecule type" value="Genomic_DNA"/>
</dbReference>
<dbReference type="Pfam" id="PF07696">
    <property type="entry name" value="7TMR-DISMED2"/>
    <property type="match status" value="1"/>
</dbReference>
<dbReference type="InterPro" id="IPR000160">
    <property type="entry name" value="GGDEF_dom"/>
</dbReference>
<dbReference type="InterPro" id="IPR011623">
    <property type="entry name" value="7TMR_DISM_rcpt_extracell_dom1"/>
</dbReference>
<dbReference type="OrthoDB" id="5289013at2"/>
<sequence length="642" mass="73641">MVSSTHQASGRIKLKQDLLSKLIRLFILYLIWSAPASATVDVENSVTNVQQYLSYYIDQSAQSEIEQILSLDAAQWKTHDSDRINFGFDDRHYWFKTELTASTYKERWIEIAYPLPDYLNLYIIRNNLIESSYSTGDLLLFEQRPIEHRNFLFPLEIGDNEVVSIYIHFQTSGAVQLPVKVWEKNDFLIYENKINLLQGIYLGLMLVMCLYNLFIYTTLRDKGYLYYVGVVLSTLLFQAALHGLTYQYLWPESAWWNGQSVAVFSVLPLIFAVYFALNFLKLEENTRWLHRTFKILGPIVVTIALLNIFLPFKIGINLARTFGLIIPVLLLVAGISQWLKGDLAARYFTIAWLLFIIGTLILVLAKSGVLPSNMFTENAMPFGSACEVILLSLALAQKFTSERRKRFLAQERALESERLAREANEKTMLVQIKANETLERRVRERTLELEATMKQLSEANTMLRNLSAKDGLTGIHNRRSFDERFELEWKRAIRAKNQLALIMIDIDHFKQLNDQYGHQAGDECLKLVAQSINDSVKRPGDFVARYGGEEFVILLPETHEEGAEFFAEQVRKKVSALAIRYNELFLNVTVSLGCCITSPQCGETSYLLLEGADKAMYRAKESGRNQVQFSRLEHMASAKSPL</sequence>
<evidence type="ECO:0000256" key="3">
    <source>
        <dbReference type="ARBA" id="ARBA00034247"/>
    </source>
</evidence>
<dbReference type="Pfam" id="PF00990">
    <property type="entry name" value="GGDEF"/>
    <property type="match status" value="1"/>
</dbReference>
<keyword evidence="4" id="KW-0175">Coiled coil</keyword>
<reference evidence="7 8" key="1">
    <citation type="submission" date="2019-07" db="EMBL/GenBank/DDBJ databases">
        <title>Draft genome for Aliikangiella sp. M105.</title>
        <authorList>
            <person name="Wang G."/>
        </authorList>
    </citation>
    <scope>NUCLEOTIDE SEQUENCE [LARGE SCALE GENOMIC DNA]</scope>
    <source>
        <strain evidence="7 8">M105</strain>
    </source>
</reference>
<dbReference type="Pfam" id="PF07695">
    <property type="entry name" value="7TMR-DISM_7TM"/>
    <property type="match status" value="1"/>
</dbReference>
<dbReference type="GO" id="GO:0005886">
    <property type="term" value="C:plasma membrane"/>
    <property type="evidence" value="ECO:0007669"/>
    <property type="project" value="TreeGrafter"/>
</dbReference>
<dbReference type="FunFam" id="3.30.70.270:FF:000001">
    <property type="entry name" value="Diguanylate cyclase domain protein"/>
    <property type="match status" value="1"/>
</dbReference>
<keyword evidence="5" id="KW-0472">Membrane</keyword>
<feature type="transmembrane region" description="Helical" evidence="5">
    <location>
        <begin position="318"/>
        <end position="335"/>
    </location>
</feature>
<evidence type="ECO:0000313" key="7">
    <source>
        <dbReference type="EMBL" id="TQV89590.1"/>
    </source>
</evidence>
<keyword evidence="5" id="KW-1133">Transmembrane helix</keyword>
<feature type="domain" description="GGDEF" evidence="6">
    <location>
        <begin position="497"/>
        <end position="632"/>
    </location>
</feature>
<dbReference type="PANTHER" id="PTHR45138:SF9">
    <property type="entry name" value="DIGUANYLATE CYCLASE DGCM-RELATED"/>
    <property type="match status" value="1"/>
</dbReference>
<dbReference type="SMART" id="SM00267">
    <property type="entry name" value="GGDEF"/>
    <property type="match status" value="1"/>
</dbReference>
<dbReference type="CDD" id="cd01949">
    <property type="entry name" value="GGDEF"/>
    <property type="match status" value="1"/>
</dbReference>
<evidence type="ECO:0000256" key="4">
    <source>
        <dbReference type="SAM" id="Coils"/>
    </source>
</evidence>
<dbReference type="PROSITE" id="PS50887">
    <property type="entry name" value="GGDEF"/>
    <property type="match status" value="1"/>
</dbReference>
<comment type="caution">
    <text evidence="7">The sequence shown here is derived from an EMBL/GenBank/DDBJ whole genome shotgun (WGS) entry which is preliminary data.</text>
</comment>
<feature type="transmembrane region" description="Helical" evidence="5">
    <location>
        <begin position="347"/>
        <end position="367"/>
    </location>
</feature>
<dbReference type="InterPro" id="IPR050469">
    <property type="entry name" value="Diguanylate_Cyclase"/>
</dbReference>
<feature type="transmembrane region" description="Helical" evidence="5">
    <location>
        <begin position="292"/>
        <end position="312"/>
    </location>
</feature>
<dbReference type="Proteomes" id="UP000315439">
    <property type="component" value="Unassembled WGS sequence"/>
</dbReference>
<dbReference type="GO" id="GO:0043709">
    <property type="term" value="P:cell adhesion involved in single-species biofilm formation"/>
    <property type="evidence" value="ECO:0007669"/>
    <property type="project" value="TreeGrafter"/>
</dbReference>
<dbReference type="EC" id="2.7.7.65" evidence="2"/>
<evidence type="ECO:0000256" key="2">
    <source>
        <dbReference type="ARBA" id="ARBA00012528"/>
    </source>
</evidence>
<gene>
    <name evidence="7" type="ORF">FLL46_01525</name>
</gene>
<comment type="catalytic activity">
    <reaction evidence="3">
        <text>2 GTP = 3',3'-c-di-GMP + 2 diphosphate</text>
        <dbReference type="Rhea" id="RHEA:24898"/>
        <dbReference type="ChEBI" id="CHEBI:33019"/>
        <dbReference type="ChEBI" id="CHEBI:37565"/>
        <dbReference type="ChEBI" id="CHEBI:58805"/>
        <dbReference type="EC" id="2.7.7.65"/>
    </reaction>
</comment>
<evidence type="ECO:0000256" key="5">
    <source>
        <dbReference type="SAM" id="Phobius"/>
    </source>
</evidence>
<name>A0A545UJE9_9GAMM</name>
<dbReference type="InterPro" id="IPR011622">
    <property type="entry name" value="7TMR_DISM_rcpt_extracell_dom2"/>
</dbReference>
<dbReference type="InterPro" id="IPR029787">
    <property type="entry name" value="Nucleotide_cyclase"/>
</dbReference>
<evidence type="ECO:0000256" key="1">
    <source>
        <dbReference type="ARBA" id="ARBA00001946"/>
    </source>
</evidence>
<dbReference type="Gene3D" id="3.30.70.270">
    <property type="match status" value="1"/>
</dbReference>
<dbReference type="AlphaFoldDB" id="A0A545UJE9"/>